<feature type="region of interest" description="Disordered" evidence="1">
    <location>
        <begin position="55"/>
        <end position="87"/>
    </location>
</feature>
<dbReference type="HOGENOM" id="CLU_2049755_0_0_1"/>
<name>N4TWH3_FUSC1</name>
<organism evidence="2 3">
    <name type="scientific">Fusarium oxysporum f. sp. cubense (strain race 1)</name>
    <name type="common">Panama disease fungus</name>
    <dbReference type="NCBI Taxonomy" id="1229664"/>
    <lineage>
        <taxon>Eukaryota</taxon>
        <taxon>Fungi</taxon>
        <taxon>Dikarya</taxon>
        <taxon>Ascomycota</taxon>
        <taxon>Pezizomycotina</taxon>
        <taxon>Sordariomycetes</taxon>
        <taxon>Hypocreomycetidae</taxon>
        <taxon>Hypocreales</taxon>
        <taxon>Nectriaceae</taxon>
        <taxon>Fusarium</taxon>
        <taxon>Fusarium oxysporum species complex</taxon>
    </lineage>
</organism>
<gene>
    <name evidence="2" type="ORF">FOC1_g10014949</name>
</gene>
<dbReference type="Proteomes" id="UP000016928">
    <property type="component" value="Unassembled WGS sequence"/>
</dbReference>
<reference evidence="3" key="1">
    <citation type="submission" date="2012-09" db="EMBL/GenBank/DDBJ databases">
        <title>Genome sequencing and comparative transcriptomics of race 1 and race 4 of banana pathogen: Fusarium oxysporum f. sp. cubense.</title>
        <authorList>
            <person name="Fang X."/>
            <person name="Huang J."/>
        </authorList>
    </citation>
    <scope>NUCLEOTIDE SEQUENCE [LARGE SCALE GENOMIC DNA]</scope>
    <source>
        <strain evidence="3">race 1</strain>
    </source>
</reference>
<dbReference type="OrthoDB" id="4969640at2759"/>
<proteinExistence type="predicted"/>
<accession>N4TWH3</accession>
<dbReference type="AlphaFoldDB" id="N4TWH3"/>
<feature type="compositionally biased region" description="Polar residues" evidence="1">
    <location>
        <begin position="56"/>
        <end position="70"/>
    </location>
</feature>
<evidence type="ECO:0000313" key="3">
    <source>
        <dbReference type="Proteomes" id="UP000016928"/>
    </source>
</evidence>
<dbReference type="VEuPathDB" id="FungiDB:FOC1_g10014949"/>
<sequence length="120" mass="13141">MTVSMSSSRQMPGNFKQEHGIHPHQVKAGVGYLSLQVPGNTKISRCVPRNIPVASLTRSGAPSNHESQNLGFRGATEAPPRPKFGCYPLNGREAGDTREMTIRDQEHQNSERLATLTALF</sequence>
<protein>
    <submittedName>
        <fullName evidence="2">Uncharacterized protein</fullName>
    </submittedName>
</protein>
<dbReference type="EMBL" id="KB731260">
    <property type="protein sequence ID" value="ENH61995.1"/>
    <property type="molecule type" value="Genomic_DNA"/>
</dbReference>
<evidence type="ECO:0000313" key="2">
    <source>
        <dbReference type="EMBL" id="ENH61995.1"/>
    </source>
</evidence>
<reference evidence="3" key="2">
    <citation type="journal article" date="2014" name="PLoS ONE">
        <title>Genome and Transcriptome Analysis of the Fungal Pathogen Fusarium oxysporum f. sp. cubense Causing Banana Vascular Wilt Disease.</title>
        <authorList>
            <person name="Guo L."/>
            <person name="Han L."/>
            <person name="Yang L."/>
            <person name="Zeng H."/>
            <person name="Fan D."/>
            <person name="Zhu Y."/>
            <person name="Feng Y."/>
            <person name="Wang G."/>
            <person name="Peng C."/>
            <person name="Jiang X."/>
            <person name="Zhou D."/>
            <person name="Ni P."/>
            <person name="Liang C."/>
            <person name="Liu L."/>
            <person name="Wang J."/>
            <person name="Mao C."/>
            <person name="Fang X."/>
            <person name="Peng M."/>
            <person name="Huang J."/>
        </authorList>
    </citation>
    <scope>NUCLEOTIDE SEQUENCE [LARGE SCALE GENOMIC DNA]</scope>
    <source>
        <strain evidence="3">race 1</strain>
    </source>
</reference>
<evidence type="ECO:0000256" key="1">
    <source>
        <dbReference type="SAM" id="MobiDB-lite"/>
    </source>
</evidence>